<keyword evidence="3" id="KW-0677">Repeat</keyword>
<dbReference type="Pfam" id="PF02381">
    <property type="entry name" value="MraZ"/>
    <property type="match status" value="2"/>
</dbReference>
<dbReference type="AlphaFoldDB" id="A0A948T1N9"/>
<evidence type="ECO:0000256" key="7">
    <source>
        <dbReference type="HAMAP-Rule" id="MF_01008"/>
    </source>
</evidence>
<dbReference type="GO" id="GO:0003700">
    <property type="term" value="F:DNA-binding transcription factor activity"/>
    <property type="evidence" value="ECO:0007669"/>
    <property type="project" value="UniProtKB-UniRule"/>
</dbReference>
<dbReference type="InterPro" id="IPR007159">
    <property type="entry name" value="SpoVT-AbrB_dom"/>
</dbReference>
<dbReference type="GO" id="GO:0005737">
    <property type="term" value="C:cytoplasm"/>
    <property type="evidence" value="ECO:0007669"/>
    <property type="project" value="UniProtKB-UniRule"/>
</dbReference>
<keyword evidence="4 7" id="KW-0805">Transcription regulation</keyword>
<dbReference type="NCBIfam" id="TIGR00242">
    <property type="entry name" value="division/cell wall cluster transcriptional repressor MraZ"/>
    <property type="match status" value="1"/>
</dbReference>
<reference evidence="9" key="2">
    <citation type="submission" date="2021-04" db="EMBL/GenBank/DDBJ databases">
        <authorList>
            <person name="Gilroy R."/>
        </authorList>
    </citation>
    <scope>NUCLEOTIDE SEQUENCE</scope>
    <source>
        <strain evidence="9">B5_2728</strain>
    </source>
</reference>
<comment type="caution">
    <text evidence="9">The sequence shown here is derived from an EMBL/GenBank/DDBJ whole genome shotgun (WGS) entry which is preliminary data.</text>
</comment>
<dbReference type="Proteomes" id="UP000713596">
    <property type="component" value="Unassembled WGS sequence"/>
</dbReference>
<dbReference type="SUPFAM" id="SSF89447">
    <property type="entry name" value="AbrB/MazE/MraZ-like"/>
    <property type="match status" value="1"/>
</dbReference>
<evidence type="ECO:0000256" key="2">
    <source>
        <dbReference type="ARBA" id="ARBA00022490"/>
    </source>
</evidence>
<name>A0A948T1N9_9FIRM</name>
<comment type="similarity">
    <text evidence="7">Belongs to the MraZ family.</text>
</comment>
<feature type="domain" description="SpoVT-AbrB" evidence="8">
    <location>
        <begin position="5"/>
        <end position="47"/>
    </location>
</feature>
<dbReference type="HAMAP" id="MF_01008">
    <property type="entry name" value="MraZ"/>
    <property type="match status" value="1"/>
</dbReference>
<dbReference type="InterPro" id="IPR038619">
    <property type="entry name" value="MraZ_sf"/>
</dbReference>
<evidence type="ECO:0000259" key="8">
    <source>
        <dbReference type="PROSITE" id="PS51740"/>
    </source>
</evidence>
<accession>A0A948T1N9</accession>
<evidence type="ECO:0000256" key="4">
    <source>
        <dbReference type="ARBA" id="ARBA00023015"/>
    </source>
</evidence>
<evidence type="ECO:0000256" key="3">
    <source>
        <dbReference type="ARBA" id="ARBA00022737"/>
    </source>
</evidence>
<evidence type="ECO:0000256" key="5">
    <source>
        <dbReference type="ARBA" id="ARBA00023125"/>
    </source>
</evidence>
<organism evidence="9 10">
    <name type="scientific">Candidatus Allofournierella pullistercoris</name>
    <dbReference type="NCBI Taxonomy" id="2838597"/>
    <lineage>
        <taxon>Bacteria</taxon>
        <taxon>Bacillati</taxon>
        <taxon>Bacillota</taxon>
        <taxon>Clostridia</taxon>
        <taxon>Eubacteriales</taxon>
        <taxon>Oscillospiraceae</taxon>
        <taxon>Allofournierella</taxon>
    </lineage>
</organism>
<dbReference type="CDD" id="cd16321">
    <property type="entry name" value="MraZ_C"/>
    <property type="match status" value="1"/>
</dbReference>
<comment type="subcellular location">
    <subcellularLocation>
        <location evidence="7">Cytoplasm</location>
        <location evidence="7">Nucleoid</location>
    </subcellularLocation>
</comment>
<protein>
    <recommendedName>
        <fullName evidence="1 7">Transcriptional regulator MraZ</fullName>
    </recommendedName>
</protein>
<feature type="domain" description="SpoVT-AbrB" evidence="8">
    <location>
        <begin position="74"/>
        <end position="117"/>
    </location>
</feature>
<dbReference type="InterPro" id="IPR035642">
    <property type="entry name" value="MraZ_N"/>
</dbReference>
<dbReference type="CDD" id="cd16320">
    <property type="entry name" value="MraZ_N"/>
    <property type="match status" value="1"/>
</dbReference>
<dbReference type="GO" id="GO:2000143">
    <property type="term" value="P:negative regulation of DNA-templated transcription initiation"/>
    <property type="evidence" value="ECO:0007669"/>
    <property type="project" value="TreeGrafter"/>
</dbReference>
<dbReference type="InterPro" id="IPR037914">
    <property type="entry name" value="SpoVT-AbrB_sf"/>
</dbReference>
<dbReference type="InterPro" id="IPR035644">
    <property type="entry name" value="MraZ_C"/>
</dbReference>
<evidence type="ECO:0000313" key="9">
    <source>
        <dbReference type="EMBL" id="MBU3805743.1"/>
    </source>
</evidence>
<dbReference type="PROSITE" id="PS51740">
    <property type="entry name" value="SPOVT_ABRB"/>
    <property type="match status" value="2"/>
</dbReference>
<dbReference type="InterPro" id="IPR020603">
    <property type="entry name" value="MraZ_dom"/>
</dbReference>
<proteinExistence type="inferred from homology"/>
<dbReference type="PANTHER" id="PTHR34701">
    <property type="entry name" value="TRANSCRIPTIONAL REGULATOR MRAZ"/>
    <property type="match status" value="1"/>
</dbReference>
<comment type="subunit">
    <text evidence="7">Forms oligomers.</text>
</comment>
<dbReference type="GO" id="GO:0000976">
    <property type="term" value="F:transcription cis-regulatory region binding"/>
    <property type="evidence" value="ECO:0007669"/>
    <property type="project" value="TreeGrafter"/>
</dbReference>
<dbReference type="PANTHER" id="PTHR34701:SF1">
    <property type="entry name" value="TRANSCRIPTIONAL REGULATOR MRAZ"/>
    <property type="match status" value="1"/>
</dbReference>
<gene>
    <name evidence="7 9" type="primary">mraZ</name>
    <name evidence="9" type="ORF">H9882_02465</name>
</gene>
<keyword evidence="2 7" id="KW-0963">Cytoplasm</keyword>
<evidence type="ECO:0000313" key="10">
    <source>
        <dbReference type="Proteomes" id="UP000713596"/>
    </source>
</evidence>
<dbReference type="EMBL" id="JAHLFP010000017">
    <property type="protein sequence ID" value="MBU3805743.1"/>
    <property type="molecule type" value="Genomic_DNA"/>
</dbReference>
<sequence>MLMGEYKYTIDEKGRLNLPTRFREQMGSSLVVTRWLDQCLVLFSQQRWESICQQITAQGMVKTRDMQRFLFAMATEVMPDRQGRILISGPLRQHAGLDKDVTIIGVGTHAELWNSQAWQDKQSAFGSQELEAALEELSL</sequence>
<dbReference type="Gene3D" id="3.40.1550.20">
    <property type="entry name" value="Transcriptional regulator MraZ domain"/>
    <property type="match status" value="1"/>
</dbReference>
<dbReference type="InterPro" id="IPR003444">
    <property type="entry name" value="MraZ"/>
</dbReference>
<evidence type="ECO:0000256" key="6">
    <source>
        <dbReference type="ARBA" id="ARBA00023163"/>
    </source>
</evidence>
<keyword evidence="5 7" id="KW-0238">DNA-binding</keyword>
<dbReference type="GO" id="GO:0009295">
    <property type="term" value="C:nucleoid"/>
    <property type="evidence" value="ECO:0007669"/>
    <property type="project" value="UniProtKB-SubCell"/>
</dbReference>
<evidence type="ECO:0000256" key="1">
    <source>
        <dbReference type="ARBA" id="ARBA00013860"/>
    </source>
</evidence>
<reference evidence="9" key="1">
    <citation type="journal article" date="2021" name="PeerJ">
        <title>Extensive microbial diversity within the chicken gut microbiome revealed by metagenomics and culture.</title>
        <authorList>
            <person name="Gilroy R."/>
            <person name="Ravi A."/>
            <person name="Getino M."/>
            <person name="Pursley I."/>
            <person name="Horton D.L."/>
            <person name="Alikhan N.F."/>
            <person name="Baker D."/>
            <person name="Gharbi K."/>
            <person name="Hall N."/>
            <person name="Watson M."/>
            <person name="Adriaenssens E.M."/>
            <person name="Foster-Nyarko E."/>
            <person name="Jarju S."/>
            <person name="Secka A."/>
            <person name="Antonio M."/>
            <person name="Oren A."/>
            <person name="Chaudhuri R.R."/>
            <person name="La Ragione R."/>
            <person name="Hildebrand F."/>
            <person name="Pallen M.J."/>
        </authorList>
    </citation>
    <scope>NUCLEOTIDE SEQUENCE</scope>
    <source>
        <strain evidence="9">B5_2728</strain>
    </source>
</reference>
<keyword evidence="6 7" id="KW-0804">Transcription</keyword>